<dbReference type="AlphaFoldDB" id="A0A8E2EP27"/>
<proteinExistence type="predicted"/>
<dbReference type="Pfam" id="PF26061">
    <property type="entry name" value="DUF8021"/>
    <property type="match status" value="1"/>
</dbReference>
<feature type="domain" description="DUF8021" evidence="2">
    <location>
        <begin position="255"/>
        <end position="366"/>
    </location>
</feature>
<dbReference type="InterPro" id="IPR058334">
    <property type="entry name" value="DUF8021"/>
</dbReference>
<accession>A0A8E2EP27</accession>
<keyword evidence="4" id="KW-1185">Reference proteome</keyword>
<name>A0A8E2EP27_9PEZI</name>
<organism evidence="3 4">
    <name type="scientific">Glonium stellatum</name>
    <dbReference type="NCBI Taxonomy" id="574774"/>
    <lineage>
        <taxon>Eukaryota</taxon>
        <taxon>Fungi</taxon>
        <taxon>Dikarya</taxon>
        <taxon>Ascomycota</taxon>
        <taxon>Pezizomycotina</taxon>
        <taxon>Dothideomycetes</taxon>
        <taxon>Pleosporomycetidae</taxon>
        <taxon>Gloniales</taxon>
        <taxon>Gloniaceae</taxon>
        <taxon>Glonium</taxon>
    </lineage>
</organism>
<feature type="chain" id="PRO_5034322220" description="DUF8021 domain-containing protein" evidence="1">
    <location>
        <begin position="21"/>
        <end position="401"/>
    </location>
</feature>
<evidence type="ECO:0000256" key="1">
    <source>
        <dbReference type="SAM" id="SignalP"/>
    </source>
</evidence>
<dbReference type="OrthoDB" id="3515051at2759"/>
<reference evidence="3 4" key="1">
    <citation type="journal article" date="2016" name="Nat. Commun.">
        <title>Ectomycorrhizal ecology is imprinted in the genome of the dominant symbiotic fungus Cenococcum geophilum.</title>
        <authorList>
            <consortium name="DOE Joint Genome Institute"/>
            <person name="Peter M."/>
            <person name="Kohler A."/>
            <person name="Ohm R.A."/>
            <person name="Kuo A."/>
            <person name="Krutzmann J."/>
            <person name="Morin E."/>
            <person name="Arend M."/>
            <person name="Barry K.W."/>
            <person name="Binder M."/>
            <person name="Choi C."/>
            <person name="Clum A."/>
            <person name="Copeland A."/>
            <person name="Grisel N."/>
            <person name="Haridas S."/>
            <person name="Kipfer T."/>
            <person name="LaButti K."/>
            <person name="Lindquist E."/>
            <person name="Lipzen A."/>
            <person name="Maire R."/>
            <person name="Meier B."/>
            <person name="Mihaltcheva S."/>
            <person name="Molinier V."/>
            <person name="Murat C."/>
            <person name="Poggeler S."/>
            <person name="Quandt C.A."/>
            <person name="Sperisen C."/>
            <person name="Tritt A."/>
            <person name="Tisserant E."/>
            <person name="Crous P.W."/>
            <person name="Henrissat B."/>
            <person name="Nehls U."/>
            <person name="Egli S."/>
            <person name="Spatafora J.W."/>
            <person name="Grigoriev I.V."/>
            <person name="Martin F.M."/>
        </authorList>
    </citation>
    <scope>NUCLEOTIDE SEQUENCE [LARGE SCALE GENOMIC DNA]</scope>
    <source>
        <strain evidence="3 4">CBS 207.34</strain>
    </source>
</reference>
<evidence type="ECO:0000313" key="4">
    <source>
        <dbReference type="Proteomes" id="UP000250140"/>
    </source>
</evidence>
<evidence type="ECO:0000259" key="2">
    <source>
        <dbReference type="Pfam" id="PF26061"/>
    </source>
</evidence>
<keyword evidence="1" id="KW-0732">Signal</keyword>
<dbReference type="Proteomes" id="UP000250140">
    <property type="component" value="Unassembled WGS sequence"/>
</dbReference>
<feature type="signal peptide" evidence="1">
    <location>
        <begin position="1"/>
        <end position="20"/>
    </location>
</feature>
<evidence type="ECO:0000313" key="3">
    <source>
        <dbReference type="EMBL" id="OCL02018.1"/>
    </source>
</evidence>
<sequence length="401" mass="43217">MKSFAAAATALLSLASISTATPVEKRTPGGVTICTGANFSGDCSYQVVSFNQCNILQAPYFKSVGTFAPDAGALCRITYTADSCTLHGDAFVQYPGVTDLYSYTDVNGNTINAACMLLAATASADCSRAMLVESASRYVSAQSSGQSTIMTSLANNVSYTENDKPLNIRRGVLTQPLKIDHNRSIYDTTACATFTELIVAKSPHPYVIGTRMLFTNNQISTIESIVTQAGDWAFNATGYLYWDSLEKWNPIPEGKRDSRAAIKAAGDAYFDRFDNVSVVVPWGTPCARIEGGAYTGSRNLTANTCNLGVPSDTKVTNRRYVIDEEMGAVDIFLGFPGLDRSQGEKPMPDSHVFRVEGGKIRYIHTVSSCVNVGCGLNGTGIPSLMQEKPEWRHAGGRWARS</sequence>
<dbReference type="EMBL" id="KV751020">
    <property type="protein sequence ID" value="OCL02018.1"/>
    <property type="molecule type" value="Genomic_DNA"/>
</dbReference>
<gene>
    <name evidence="3" type="ORF">AOQ84DRAFT_229782</name>
</gene>
<protein>
    <recommendedName>
        <fullName evidence="2">DUF8021 domain-containing protein</fullName>
    </recommendedName>
</protein>